<dbReference type="AlphaFoldDB" id="A0A7R7EKN2"/>
<keyword evidence="1" id="KW-0175">Coiled coil</keyword>
<feature type="coiled-coil region" evidence="1">
    <location>
        <begin position="176"/>
        <end position="203"/>
    </location>
</feature>
<dbReference type="InterPro" id="IPR010540">
    <property type="entry name" value="CmpB_TMEM229"/>
</dbReference>
<protein>
    <submittedName>
        <fullName evidence="3">Membrane protein</fullName>
    </submittedName>
</protein>
<evidence type="ECO:0000313" key="3">
    <source>
        <dbReference type="EMBL" id="BCN30494.1"/>
    </source>
</evidence>
<accession>A0A7R7EKN2</accession>
<dbReference type="KEGG" id="ahb:bsdtb5_17890"/>
<feature type="transmembrane region" description="Helical" evidence="2">
    <location>
        <begin position="6"/>
        <end position="28"/>
    </location>
</feature>
<evidence type="ECO:0000256" key="2">
    <source>
        <dbReference type="SAM" id="Phobius"/>
    </source>
</evidence>
<evidence type="ECO:0000256" key="1">
    <source>
        <dbReference type="SAM" id="Coils"/>
    </source>
</evidence>
<keyword evidence="2" id="KW-0812">Transmembrane</keyword>
<evidence type="ECO:0000313" key="4">
    <source>
        <dbReference type="Proteomes" id="UP000595897"/>
    </source>
</evidence>
<sequence length="319" mass="38156">MWEIKIFGFEFFYIFYNFIFYSFFGWIYESTLVSVRNKKFINRGFMNGPVIPIYGVGATVVYVVFLPLRDNIAIIFFGGLILATVIEYITSYAMEKIFHAKWWDYSYLKYNIKGRVCLRVSLFWGVLSVAMTYFMQPIISEIIKRIPKNYGENIGYAIFGLFFLDFAITFISTLKLDRRIADIQKLRQELTEYIENTRIYETKEEIRIRFENFRITEMIDNIKLKLENEIMKHKDNTSSMDSYDFMARKIETETKIREILGKYQKKRDFHIIHKRLLRAFPGLKIKGRELALKDFKDKMHQENNMRNIEEEPGGSDFNE</sequence>
<keyword evidence="2" id="KW-0472">Membrane</keyword>
<dbReference type="RefSeq" id="WP_271715708.1">
    <property type="nucleotide sequence ID" value="NZ_AP024169.1"/>
</dbReference>
<dbReference type="Pfam" id="PF06541">
    <property type="entry name" value="ABC_trans_CmpB"/>
    <property type="match status" value="1"/>
</dbReference>
<keyword evidence="2" id="KW-1133">Transmembrane helix</keyword>
<name>A0A7R7EKN2_9FIRM</name>
<dbReference type="EMBL" id="AP024169">
    <property type="protein sequence ID" value="BCN30494.1"/>
    <property type="molecule type" value="Genomic_DNA"/>
</dbReference>
<gene>
    <name evidence="3" type="ORF">bsdtb5_17890</name>
</gene>
<feature type="transmembrane region" description="Helical" evidence="2">
    <location>
        <begin position="116"/>
        <end position="134"/>
    </location>
</feature>
<keyword evidence="4" id="KW-1185">Reference proteome</keyword>
<feature type="transmembrane region" description="Helical" evidence="2">
    <location>
        <begin position="49"/>
        <end position="68"/>
    </location>
</feature>
<dbReference type="Proteomes" id="UP000595897">
    <property type="component" value="Chromosome"/>
</dbReference>
<feature type="transmembrane region" description="Helical" evidence="2">
    <location>
        <begin position="154"/>
        <end position="176"/>
    </location>
</feature>
<organism evidence="3 4">
    <name type="scientific">Anaeromicropila herbilytica</name>
    <dbReference type="NCBI Taxonomy" id="2785025"/>
    <lineage>
        <taxon>Bacteria</taxon>
        <taxon>Bacillati</taxon>
        <taxon>Bacillota</taxon>
        <taxon>Clostridia</taxon>
        <taxon>Lachnospirales</taxon>
        <taxon>Lachnospiraceae</taxon>
        <taxon>Anaeromicropila</taxon>
    </lineage>
</organism>
<feature type="transmembrane region" description="Helical" evidence="2">
    <location>
        <begin position="74"/>
        <end position="95"/>
    </location>
</feature>
<reference evidence="3 4" key="1">
    <citation type="submission" date="2020-11" db="EMBL/GenBank/DDBJ databases">
        <title>Draft genome sequencing of a Lachnospiraceae strain isolated from anoxic soil subjected to BSD treatment.</title>
        <authorList>
            <person name="Uek A."/>
            <person name="Tonouchi A."/>
        </authorList>
    </citation>
    <scope>NUCLEOTIDE SEQUENCE [LARGE SCALE GENOMIC DNA]</scope>
    <source>
        <strain evidence="3 4">TB5</strain>
    </source>
</reference>
<proteinExistence type="predicted"/>